<comment type="similarity">
    <text evidence="1">Belongs to the polypeptide deformylase family.</text>
</comment>
<name>A0ABS6E4C5_9FIRM</name>
<feature type="binding site" evidence="1">
    <location>
        <position position="88"/>
    </location>
    <ligand>
        <name>Fe cation</name>
        <dbReference type="ChEBI" id="CHEBI:24875"/>
    </ligand>
</feature>
<dbReference type="InterPro" id="IPR023635">
    <property type="entry name" value="Peptide_deformylase"/>
</dbReference>
<comment type="catalytic activity">
    <reaction evidence="1">
        <text>N-terminal N-formyl-L-methionyl-[peptide] + H2O = N-terminal L-methionyl-[peptide] + formate</text>
        <dbReference type="Rhea" id="RHEA:24420"/>
        <dbReference type="Rhea" id="RHEA-COMP:10639"/>
        <dbReference type="Rhea" id="RHEA-COMP:10640"/>
        <dbReference type="ChEBI" id="CHEBI:15377"/>
        <dbReference type="ChEBI" id="CHEBI:15740"/>
        <dbReference type="ChEBI" id="CHEBI:49298"/>
        <dbReference type="ChEBI" id="CHEBI:64731"/>
        <dbReference type="EC" id="3.5.1.88"/>
    </reaction>
</comment>
<feature type="active site" evidence="1">
    <location>
        <position position="131"/>
    </location>
</feature>
<keyword evidence="1" id="KW-0479">Metal-binding</keyword>
<dbReference type="GO" id="GO:0042586">
    <property type="term" value="F:peptide deformylase activity"/>
    <property type="evidence" value="ECO:0007669"/>
    <property type="project" value="UniProtKB-EC"/>
</dbReference>
<comment type="cofactor">
    <cofactor evidence="1">
        <name>Fe(2+)</name>
        <dbReference type="ChEBI" id="CHEBI:29033"/>
    </cofactor>
    <text evidence="1">Binds 1 Fe(2+) ion.</text>
</comment>
<dbReference type="CDD" id="cd00487">
    <property type="entry name" value="Pep_deformylase"/>
    <property type="match status" value="1"/>
</dbReference>
<evidence type="ECO:0000313" key="2">
    <source>
        <dbReference type="EMBL" id="MBU5437765.1"/>
    </source>
</evidence>
<dbReference type="RefSeq" id="WP_216518168.1">
    <property type="nucleotide sequence ID" value="NZ_JAHLPM010000004.1"/>
</dbReference>
<dbReference type="Proteomes" id="UP000749471">
    <property type="component" value="Unassembled WGS sequence"/>
</dbReference>
<organism evidence="2 3">
    <name type="scientific">Tissierella simiarum</name>
    <dbReference type="NCBI Taxonomy" id="2841534"/>
    <lineage>
        <taxon>Bacteria</taxon>
        <taxon>Bacillati</taxon>
        <taxon>Bacillota</taxon>
        <taxon>Tissierellia</taxon>
        <taxon>Tissierellales</taxon>
        <taxon>Tissierellaceae</taxon>
        <taxon>Tissierella</taxon>
    </lineage>
</organism>
<dbReference type="PANTHER" id="PTHR10458">
    <property type="entry name" value="PEPTIDE DEFORMYLASE"/>
    <property type="match status" value="1"/>
</dbReference>
<feature type="binding site" evidence="1">
    <location>
        <position position="130"/>
    </location>
    <ligand>
        <name>Fe cation</name>
        <dbReference type="ChEBI" id="CHEBI:24875"/>
    </ligand>
</feature>
<feature type="binding site" evidence="1">
    <location>
        <position position="134"/>
    </location>
    <ligand>
        <name>Fe cation</name>
        <dbReference type="ChEBI" id="CHEBI:24875"/>
    </ligand>
</feature>
<dbReference type="NCBIfam" id="NF001159">
    <property type="entry name" value="PRK00150.1-3"/>
    <property type="match status" value="1"/>
</dbReference>
<dbReference type="PIRSF" id="PIRSF004749">
    <property type="entry name" value="Pep_def"/>
    <property type="match status" value="1"/>
</dbReference>
<dbReference type="NCBIfam" id="TIGR00079">
    <property type="entry name" value="pept_deformyl"/>
    <property type="match status" value="1"/>
</dbReference>
<keyword evidence="1" id="KW-0648">Protein biosynthesis</keyword>
<protein>
    <recommendedName>
        <fullName evidence="1">Peptide deformylase</fullName>
        <shortName evidence="1">PDF</shortName>
        <ecNumber evidence="1">3.5.1.88</ecNumber>
    </recommendedName>
    <alternativeName>
        <fullName evidence="1">Polypeptide deformylase</fullName>
    </alternativeName>
</protein>
<dbReference type="Pfam" id="PF01327">
    <property type="entry name" value="Pep_deformylase"/>
    <property type="match status" value="1"/>
</dbReference>
<comment type="caution">
    <text evidence="2">The sequence shown here is derived from an EMBL/GenBank/DDBJ whole genome shotgun (WGS) entry which is preliminary data.</text>
</comment>
<accession>A0ABS6E4C5</accession>
<keyword evidence="1 2" id="KW-0378">Hydrolase</keyword>
<dbReference type="EC" id="3.5.1.88" evidence="1"/>
<gene>
    <name evidence="1 2" type="primary">def</name>
    <name evidence="2" type="ORF">KQI42_07085</name>
</gene>
<dbReference type="HAMAP" id="MF_00163">
    <property type="entry name" value="Pep_deformylase"/>
    <property type="match status" value="1"/>
</dbReference>
<sequence>MAIRQIRLSDDPILRKVSREITEINDRIKILLEDMVDTMYEAEGVGLAAPQVGVLRRVIVIDVGEGVLKLINPEIIEQNGEVIDAEGCLSIPNRSGTVKRPEWVKVKYLNEKGEAKEIEGTGLLARALCHEIDHLNGILFIDKIIEEIEDDIE</sequence>
<evidence type="ECO:0000256" key="1">
    <source>
        <dbReference type="HAMAP-Rule" id="MF_00163"/>
    </source>
</evidence>
<comment type="function">
    <text evidence="1">Removes the formyl group from the N-terminal Met of newly synthesized proteins. Requires at least a dipeptide for an efficient rate of reaction. N-terminal L-methionine is a prerequisite for activity but the enzyme has broad specificity at other positions.</text>
</comment>
<evidence type="ECO:0000313" key="3">
    <source>
        <dbReference type="Proteomes" id="UP000749471"/>
    </source>
</evidence>
<keyword evidence="3" id="KW-1185">Reference proteome</keyword>
<dbReference type="PANTHER" id="PTHR10458:SF22">
    <property type="entry name" value="PEPTIDE DEFORMYLASE"/>
    <property type="match status" value="1"/>
</dbReference>
<proteinExistence type="inferred from homology"/>
<keyword evidence="1" id="KW-0408">Iron</keyword>
<dbReference type="EMBL" id="JAHLPM010000004">
    <property type="protein sequence ID" value="MBU5437765.1"/>
    <property type="molecule type" value="Genomic_DNA"/>
</dbReference>
<reference evidence="2 3" key="1">
    <citation type="submission" date="2021-06" db="EMBL/GenBank/DDBJ databases">
        <authorList>
            <person name="Sun Q."/>
            <person name="Li D."/>
        </authorList>
    </citation>
    <scope>NUCLEOTIDE SEQUENCE [LARGE SCALE GENOMIC DNA]</scope>
    <source>
        <strain evidence="2 3">MSJ-40</strain>
    </source>
</reference>